<name>A0ACD6BA15_9DELT</name>
<evidence type="ECO:0000313" key="1">
    <source>
        <dbReference type="EMBL" id="OGP48943.1"/>
    </source>
</evidence>
<reference evidence="1" key="1">
    <citation type="journal article" date="2016" name="Nat. Commun.">
        <title>Thousands of microbial genomes shed light on interconnected biogeochemical processes in an aquifer system.</title>
        <authorList>
            <person name="Anantharaman K."/>
            <person name="Brown C.T."/>
            <person name="Hug L.A."/>
            <person name="Sharon I."/>
            <person name="Castelle C.J."/>
            <person name="Probst A.J."/>
            <person name="Thomas B.C."/>
            <person name="Singh A."/>
            <person name="Wilkins M.J."/>
            <person name="Karaoz U."/>
            <person name="Brodie E.L."/>
            <person name="Williams K.H."/>
            <person name="Hubbard S.S."/>
            <person name="Banfield J.F."/>
        </authorList>
    </citation>
    <scope>NUCLEOTIDE SEQUENCE</scope>
</reference>
<dbReference type="PDB" id="9AUF">
    <property type="method" value="EM"/>
    <property type="resolution" value="2.73 A"/>
    <property type="chains" value="A=1-747"/>
</dbReference>
<reference evidence="2 3" key="2">
    <citation type="journal article" date="2025" name="Nat. Commun.">
        <title>DNA targeting by compact Cas9d and its resurrected ancestor.</title>
        <authorList>
            <person name="Ocampo R.F."/>
            <person name="Bravo J.P.K."/>
            <person name="Dangerfield T.L."/>
            <person name="Nocedal I."/>
            <person name="Jirde S.A."/>
            <person name="Alexander L.M."/>
            <person name="Thomas N.C."/>
            <person name="Das A."/>
            <person name="Nielson S."/>
            <person name="Johnson K.A."/>
            <person name="Brown C.T."/>
            <person name="Butterfield C.N."/>
            <person name="Goltsman D.S.A."/>
            <person name="Taylor D.W."/>
        </authorList>
    </citation>
    <scope>STRUCTURE BY ELECTRON MICROSCOPY (2.73 ANGSTROMS) OF 1-747</scope>
</reference>
<keyword evidence="2 3" id="KW-0002">3D-structure</keyword>
<gene>
    <name evidence="1" type="ORF">A2022_01700</name>
</gene>
<evidence type="ECO:0007829" key="3">
    <source>
        <dbReference type="PDB" id="9AUF"/>
    </source>
</evidence>
<protein>
    <submittedName>
        <fullName evidence="1">Uncharacterized protein</fullName>
    </submittedName>
</protein>
<sequence>MERELVLGIDYGGKYTGLAVVDRRHNQVLYANRLKMRDDVAGILKDRRKQRGIRRTAQTKKKRLRELKNYLKSIGYNESTATFETVYSLAHKRGYDYADMPEEKTSEEIEAMDVEERKQWEKEKQEWEETKRNSRHRKEVVKDVHKAMIEGRATEEQIKRVERIFNKQYRPKRFNNRILTKCKVEDCGVNTPLRKNVRDLLIENIVRFFPIEQSEKDNLKDAVLDKNRREEVKSFFRKHKTDEHIRKQVYDIADNKLSGRTVFCKEHILEHTEHSKEERKVFRLAPSLKTKIENVLAVIKDEILPKFTVNKVVMESNNFDIAAKTQGKKRLAKEEYGKGPREGKETRKEALLRETDGRCIYCGKSIDISNAHDDHIFPRKAGGLNIFANLVACCAVCNENKKGRTPLESGISPKPEIIAFMKNDLKKKILEDARNINTVDFNKYMSHASIGWRYMRDRLRESAGNKKLPIERQSGIYTAYFRRWWGFKKERGNTLHHALDAVILASRKGYSDDGLVDMTLKPKYNKGGGFDSEKHLPEPIEFKRDKGSKGSALHDRNPLSYKKGIITRRFMVTEIECGKEDDVISETYREKLKEAFKRFDTKKGKCLTDKEAKEAGFCIKKNELVMSLKCSIKGTGPGQMIRINNNVFKTNVHNVGVDVYLDEKGKKKAYERKNPRLSKHFIEPPPQPNGRVSFTLKRRDMVTVEGEDAIYRIKKLGTSPTIEAVVGSDGKTRTVSATKLTKANSAE</sequence>
<organism evidence="1">
    <name type="scientific">Deltaproteobacteria bacterium GWF2_42_12</name>
    <dbReference type="NCBI Taxonomy" id="1797824"/>
    <lineage>
        <taxon>Bacteria</taxon>
        <taxon>Deltaproteobacteria</taxon>
    </lineage>
</organism>
<accession>A0ACD6BA15</accession>
<dbReference type="EMBL" id="MGQA01000002">
    <property type="protein sequence ID" value="OGP48943.1"/>
    <property type="molecule type" value="Genomic_DNA"/>
</dbReference>
<proteinExistence type="evidence at protein level"/>
<comment type="caution">
    <text evidence="1">The sequence shown here is derived from an EMBL/GenBank/DDBJ whole genome shotgun (WGS) entry which is preliminary data.</text>
</comment>
<evidence type="ECO:0007829" key="2">
    <source>
        <dbReference type="PDB" id="8W2Z"/>
    </source>
</evidence>
<dbReference type="PDB" id="8W2Z">
    <property type="method" value="EM"/>
    <property type="resolution" value="3.37 A"/>
    <property type="chains" value="A=1-747"/>
</dbReference>
<accession>A0A1F8ZSN4</accession>